<dbReference type="EMBL" id="JAOYFB010000002">
    <property type="protein sequence ID" value="KAK4008029.1"/>
    <property type="molecule type" value="Genomic_DNA"/>
</dbReference>
<evidence type="ECO:0000313" key="1">
    <source>
        <dbReference type="EMBL" id="KAK4008029.1"/>
    </source>
</evidence>
<accession>A0ABQ9Z557</accession>
<protein>
    <submittedName>
        <fullName evidence="1">Uncharacterized protein</fullName>
    </submittedName>
</protein>
<reference evidence="1 2" key="1">
    <citation type="journal article" date="2023" name="Nucleic Acids Res.">
        <title>The hologenome of Daphnia magna reveals possible DNA methylation and microbiome-mediated evolution of the host genome.</title>
        <authorList>
            <person name="Chaturvedi A."/>
            <person name="Li X."/>
            <person name="Dhandapani V."/>
            <person name="Marshall H."/>
            <person name="Kissane S."/>
            <person name="Cuenca-Cambronero M."/>
            <person name="Asole G."/>
            <person name="Calvet F."/>
            <person name="Ruiz-Romero M."/>
            <person name="Marangio P."/>
            <person name="Guigo R."/>
            <person name="Rago D."/>
            <person name="Mirbahai L."/>
            <person name="Eastwood N."/>
            <person name="Colbourne J.K."/>
            <person name="Zhou J."/>
            <person name="Mallon E."/>
            <person name="Orsini L."/>
        </authorList>
    </citation>
    <scope>NUCLEOTIDE SEQUENCE [LARGE SCALE GENOMIC DNA]</scope>
    <source>
        <strain evidence="1">LRV0_1</strain>
    </source>
</reference>
<keyword evidence="2" id="KW-1185">Reference proteome</keyword>
<comment type="caution">
    <text evidence="1">The sequence shown here is derived from an EMBL/GenBank/DDBJ whole genome shotgun (WGS) entry which is preliminary data.</text>
</comment>
<gene>
    <name evidence="1" type="ORF">OUZ56_013187</name>
</gene>
<sequence>MLRVHELFVTVNHDVAEKKKKLEEVDDSSRQCSGWSHADGGNWLLSAPAWVPARLLLCSCPAHAEASRLILSGNVAR</sequence>
<evidence type="ECO:0000313" key="2">
    <source>
        <dbReference type="Proteomes" id="UP001234178"/>
    </source>
</evidence>
<dbReference type="Proteomes" id="UP001234178">
    <property type="component" value="Unassembled WGS sequence"/>
</dbReference>
<name>A0ABQ9Z557_9CRUS</name>
<organism evidence="1 2">
    <name type="scientific">Daphnia magna</name>
    <dbReference type="NCBI Taxonomy" id="35525"/>
    <lineage>
        <taxon>Eukaryota</taxon>
        <taxon>Metazoa</taxon>
        <taxon>Ecdysozoa</taxon>
        <taxon>Arthropoda</taxon>
        <taxon>Crustacea</taxon>
        <taxon>Branchiopoda</taxon>
        <taxon>Diplostraca</taxon>
        <taxon>Cladocera</taxon>
        <taxon>Anomopoda</taxon>
        <taxon>Daphniidae</taxon>
        <taxon>Daphnia</taxon>
    </lineage>
</organism>
<proteinExistence type="predicted"/>